<gene>
    <name evidence="1" type="ORF">BpHYR1_050365</name>
</gene>
<dbReference type="Proteomes" id="UP000276133">
    <property type="component" value="Unassembled WGS sequence"/>
</dbReference>
<dbReference type="EMBL" id="REGN01000743">
    <property type="protein sequence ID" value="RNA39512.1"/>
    <property type="molecule type" value="Genomic_DNA"/>
</dbReference>
<evidence type="ECO:0000313" key="1">
    <source>
        <dbReference type="EMBL" id="RNA39512.1"/>
    </source>
</evidence>
<name>A0A3M7SUZ2_BRAPC</name>
<evidence type="ECO:0000313" key="2">
    <source>
        <dbReference type="Proteomes" id="UP000276133"/>
    </source>
</evidence>
<proteinExistence type="predicted"/>
<reference evidence="1 2" key="1">
    <citation type="journal article" date="2018" name="Sci. Rep.">
        <title>Genomic signatures of local adaptation to the degree of environmental predictability in rotifers.</title>
        <authorList>
            <person name="Franch-Gras L."/>
            <person name="Hahn C."/>
            <person name="Garcia-Roger E.M."/>
            <person name="Carmona M.J."/>
            <person name="Serra M."/>
            <person name="Gomez A."/>
        </authorList>
    </citation>
    <scope>NUCLEOTIDE SEQUENCE [LARGE SCALE GENOMIC DNA]</scope>
    <source>
        <strain evidence="1">HYR1</strain>
    </source>
</reference>
<protein>
    <submittedName>
        <fullName evidence="1">Uncharacterized protein</fullName>
    </submittedName>
</protein>
<dbReference type="AlphaFoldDB" id="A0A3M7SUZ2"/>
<accession>A0A3M7SUZ2</accession>
<comment type="caution">
    <text evidence="1">The sequence shown here is derived from an EMBL/GenBank/DDBJ whole genome shotgun (WGS) entry which is preliminary data.</text>
</comment>
<organism evidence="1 2">
    <name type="scientific">Brachionus plicatilis</name>
    <name type="common">Marine rotifer</name>
    <name type="synonym">Brachionus muelleri</name>
    <dbReference type="NCBI Taxonomy" id="10195"/>
    <lineage>
        <taxon>Eukaryota</taxon>
        <taxon>Metazoa</taxon>
        <taxon>Spiralia</taxon>
        <taxon>Gnathifera</taxon>
        <taxon>Rotifera</taxon>
        <taxon>Eurotatoria</taxon>
        <taxon>Monogononta</taxon>
        <taxon>Pseudotrocha</taxon>
        <taxon>Ploima</taxon>
        <taxon>Brachionidae</taxon>
        <taxon>Brachionus</taxon>
    </lineage>
</organism>
<sequence length="72" mass="8578">MKHKKLTDYLICDKTGIKDITTTDGILTKLQNYLFSRFYLEHKALICLYFFSLKESKNKMTLQARYVHILET</sequence>
<keyword evidence="2" id="KW-1185">Reference proteome</keyword>